<dbReference type="STRING" id="983920.Y88_0442"/>
<name>F1Z9B8_9SPHN</name>
<evidence type="ECO:0000313" key="1">
    <source>
        <dbReference type="EMBL" id="EGD58387.1"/>
    </source>
</evidence>
<dbReference type="RefSeq" id="WP_008066875.1">
    <property type="nucleotide sequence ID" value="NZ_AQWK01000002.1"/>
</dbReference>
<keyword evidence="2" id="KW-1185">Reference proteome</keyword>
<dbReference type="InterPro" id="IPR011050">
    <property type="entry name" value="Pectin_lyase_fold/virulence"/>
</dbReference>
<proteinExistence type="predicted"/>
<accession>F1Z9B8</accession>
<organism evidence="1 2">
    <name type="scientific">Novosphingobium nitrogenifigens DSM 19370</name>
    <dbReference type="NCBI Taxonomy" id="983920"/>
    <lineage>
        <taxon>Bacteria</taxon>
        <taxon>Pseudomonadati</taxon>
        <taxon>Pseudomonadota</taxon>
        <taxon>Alphaproteobacteria</taxon>
        <taxon>Sphingomonadales</taxon>
        <taxon>Sphingomonadaceae</taxon>
        <taxon>Novosphingobium</taxon>
    </lineage>
</organism>
<evidence type="ECO:0000313" key="2">
    <source>
        <dbReference type="Proteomes" id="UP000004728"/>
    </source>
</evidence>
<dbReference type="AlphaFoldDB" id="F1Z9B8"/>
<sequence>MPNALAKASFAKAFPVSQTFVTLTQFGAIGGSVATAYAALPDDTAAIQAAIDFCKANNVALHLDGRRYRFTRSLNFGKANAKDGRALRVIGSQRFSTTLIADLAEAWPAMDFTNQGRGLLENVLVTSTTTSLHTCMILLGETVQSGTNLFTFHNVEIQDLGAASKYAVFGLTSDQISFVLCNIMAAGGAAVAAVRFGYTNPDAIASKWYALTAQMSDLTMLSGMLSNFLCGTGPGYWAVGYTTIALSGCYAGVIGTGGHTMGAFRFGSGSRQTQPVLDGCRTEDNAQLAAVPLATFTGSIVPTGDNMTSTLTVTATGTGALAVGQLLSGGTIAAGTLVLAQVDASTWLVGNIQTVASTAITATRLSGPAVYVEDAIYEGKFSGAFLSSGGGFGGPGSHWNSTVNAFITYGAFQGAGPLYGGTFHFSGGTNTIGYFAASASREFRIGGRIGSSAATLFPLLGAVAAEITDLYSDGTYMPHRTSAQTSVYFPAANSPTNYRFAVKGDAGSITLSATTGGSLQPILSQSFSPGMLAWQEVSAAYLAYPQQTIVIEGQFNSAWAASGQIALNLTQALSSGTTKSTGNVSLTGIPAWGAAVGFRIELAMYRGSGTSWSCRWRIETEGSAPVSNGGRFNLGALNFDVTDNSTFTVNVLALNSAANPLDTAAFYRVV</sequence>
<dbReference type="EMBL" id="AEWJ01000041">
    <property type="protein sequence ID" value="EGD58387.1"/>
    <property type="molecule type" value="Genomic_DNA"/>
</dbReference>
<gene>
    <name evidence="1" type="ORF">Y88_0442</name>
</gene>
<reference evidence="1 2" key="1">
    <citation type="journal article" date="2012" name="J. Bacteriol.">
        <title>Draft Genome Sequence of Novosphingobium nitrogenifigens Y88T.</title>
        <authorList>
            <person name="Strabala T.J."/>
            <person name="Macdonald L."/>
            <person name="Liu V."/>
            <person name="Smit A.M."/>
        </authorList>
    </citation>
    <scope>NUCLEOTIDE SEQUENCE [LARGE SCALE GENOMIC DNA]</scope>
    <source>
        <strain evidence="1 2">DSM 19370</strain>
    </source>
</reference>
<dbReference type="Proteomes" id="UP000004728">
    <property type="component" value="Unassembled WGS sequence"/>
</dbReference>
<dbReference type="SUPFAM" id="SSF51126">
    <property type="entry name" value="Pectin lyase-like"/>
    <property type="match status" value="1"/>
</dbReference>
<dbReference type="InParanoid" id="F1Z9B8"/>
<comment type="caution">
    <text evidence="1">The sequence shown here is derived from an EMBL/GenBank/DDBJ whole genome shotgun (WGS) entry which is preliminary data.</text>
</comment>
<dbReference type="InterPro" id="IPR012334">
    <property type="entry name" value="Pectin_lyas_fold"/>
</dbReference>
<dbReference type="Gene3D" id="2.160.20.10">
    <property type="entry name" value="Single-stranded right-handed beta-helix, Pectin lyase-like"/>
    <property type="match status" value="1"/>
</dbReference>
<protein>
    <submittedName>
        <fullName evidence="1">Extracellular solute-binding protein family 3</fullName>
    </submittedName>
</protein>
<dbReference type="HOGENOM" id="CLU_409839_0_0_5"/>